<dbReference type="GO" id="GO:0004065">
    <property type="term" value="F:arylsulfatase activity"/>
    <property type="evidence" value="ECO:0007669"/>
    <property type="project" value="TreeGrafter"/>
</dbReference>
<dbReference type="InterPro" id="IPR017850">
    <property type="entry name" value="Alkaline_phosphatase_core_sf"/>
</dbReference>
<sequence length="462" mass="51500">MKKYTIKGWMCTALLAAALHAGAQAPKSSRPNVIIIMTDQQTADAMSNAGNKDLNTPAMDVLAANGTRFTRAYCAQPLCTPSRSAIFSGKMPHETGFTGNSPEKDGQWADSVLMMGKIFKAGGYKTGYVGKWHLPVPVTKVAQHGFETIENTGPGDYTDAVTPSRCAAFIKKNKDNPFLLVASFLNPHDICEWARGDELKMDVLDAAPDTSQCPKLPANWRIPTHEPAIVREQQKSNLRTYPSAVGWNETQWRKYRWAYNRLVEKVDNYIAMVLGSLKKYGIEDNTIIIFTSDHGDGYAAHEWNQKQVLYEESAKIPFIISKIGQWKAKTDDQLVCNGIDIIPTICGFAGIPKPPGLKGLDLGRRLDNPDLKLRDTLVIETDFADNERLLGIRGRAVITKDFKYIVYDKGEIREQLFNLTNDPGEMDNLAVKPAAKKILSQMRSYLKKWAKTHGDSFNALVR</sequence>
<dbReference type="InterPro" id="IPR000917">
    <property type="entry name" value="Sulfatase_N"/>
</dbReference>
<dbReference type="PROSITE" id="PS00149">
    <property type="entry name" value="SULFATASE_2"/>
    <property type="match status" value="1"/>
</dbReference>
<proteinExistence type="inferred from homology"/>
<keyword evidence="2" id="KW-0378">Hydrolase</keyword>
<evidence type="ECO:0000259" key="4">
    <source>
        <dbReference type="Pfam" id="PF00884"/>
    </source>
</evidence>
<dbReference type="InterPro" id="IPR024607">
    <property type="entry name" value="Sulfatase_CS"/>
</dbReference>
<name>A0A1W1YVE5_9SPHI</name>
<keyword evidence="6" id="KW-1185">Reference proteome</keyword>
<dbReference type="SUPFAM" id="SSF53649">
    <property type="entry name" value="Alkaline phosphatase-like"/>
    <property type="match status" value="1"/>
</dbReference>
<reference evidence="6" key="1">
    <citation type="submission" date="2017-04" db="EMBL/GenBank/DDBJ databases">
        <authorList>
            <person name="Varghese N."/>
            <person name="Submissions S."/>
        </authorList>
    </citation>
    <scope>NUCLEOTIDE SEQUENCE [LARGE SCALE GENOMIC DNA]</scope>
    <source>
        <strain evidence="6">DSM 12126</strain>
    </source>
</reference>
<dbReference type="InterPro" id="IPR051849">
    <property type="entry name" value="GAG-degrading_sulfatase"/>
</dbReference>
<dbReference type="STRING" id="151894.SAMN04488524_0195"/>
<feature type="domain" description="Sulfatase N-terminal" evidence="4">
    <location>
        <begin position="31"/>
        <end position="351"/>
    </location>
</feature>
<dbReference type="RefSeq" id="WP_084236550.1">
    <property type="nucleotide sequence ID" value="NZ_FWXT01000001.1"/>
</dbReference>
<comment type="similarity">
    <text evidence="1">Belongs to the sulfatase family.</text>
</comment>
<dbReference type="EMBL" id="FWXT01000001">
    <property type="protein sequence ID" value="SMC40052.1"/>
    <property type="molecule type" value="Genomic_DNA"/>
</dbReference>
<keyword evidence="3" id="KW-0732">Signal</keyword>
<organism evidence="5 6">
    <name type="scientific">Pedobacter africanus</name>
    <dbReference type="NCBI Taxonomy" id="151894"/>
    <lineage>
        <taxon>Bacteria</taxon>
        <taxon>Pseudomonadati</taxon>
        <taxon>Bacteroidota</taxon>
        <taxon>Sphingobacteriia</taxon>
        <taxon>Sphingobacteriales</taxon>
        <taxon>Sphingobacteriaceae</taxon>
        <taxon>Pedobacter</taxon>
    </lineage>
</organism>
<dbReference type="PANTHER" id="PTHR46615:SF1">
    <property type="entry name" value="ARYLSULFATASE K"/>
    <property type="match status" value="1"/>
</dbReference>
<evidence type="ECO:0000313" key="5">
    <source>
        <dbReference type="EMBL" id="SMC40052.1"/>
    </source>
</evidence>
<gene>
    <name evidence="5" type="ORF">SAMN04488524_0195</name>
</gene>
<dbReference type="Proteomes" id="UP000192756">
    <property type="component" value="Unassembled WGS sequence"/>
</dbReference>
<dbReference type="AlphaFoldDB" id="A0A1W1YVE5"/>
<dbReference type="OrthoDB" id="9789742at2"/>
<accession>A0A1W1YVE5</accession>
<feature type="signal peptide" evidence="3">
    <location>
        <begin position="1"/>
        <end position="23"/>
    </location>
</feature>
<dbReference type="Pfam" id="PF00884">
    <property type="entry name" value="Sulfatase"/>
    <property type="match status" value="1"/>
</dbReference>
<dbReference type="PANTHER" id="PTHR46615">
    <property type="entry name" value="ARYLSULFATASE K"/>
    <property type="match status" value="1"/>
</dbReference>
<evidence type="ECO:0000256" key="2">
    <source>
        <dbReference type="ARBA" id="ARBA00022801"/>
    </source>
</evidence>
<dbReference type="Gene3D" id="3.40.720.10">
    <property type="entry name" value="Alkaline Phosphatase, subunit A"/>
    <property type="match status" value="1"/>
</dbReference>
<feature type="chain" id="PRO_5012890450" evidence="3">
    <location>
        <begin position="24"/>
        <end position="462"/>
    </location>
</feature>
<protein>
    <submittedName>
        <fullName evidence="5">Choline-sulfatase</fullName>
    </submittedName>
</protein>
<dbReference type="GO" id="GO:0015024">
    <property type="term" value="F:glucuronate-2-sulfatase activity"/>
    <property type="evidence" value="ECO:0007669"/>
    <property type="project" value="TreeGrafter"/>
</dbReference>
<evidence type="ECO:0000256" key="3">
    <source>
        <dbReference type="SAM" id="SignalP"/>
    </source>
</evidence>
<evidence type="ECO:0000313" key="6">
    <source>
        <dbReference type="Proteomes" id="UP000192756"/>
    </source>
</evidence>
<evidence type="ECO:0000256" key="1">
    <source>
        <dbReference type="ARBA" id="ARBA00008779"/>
    </source>
</evidence>